<reference evidence="18 19" key="2">
    <citation type="journal article" date="2014" name="Curr. Biol.">
        <title>Symbiont-Supplemented Maternal Investment Underpinning Host's Ecological Adaptation.</title>
        <authorList>
            <person name="Kaiwa N."/>
            <person name="Hosokawa T."/>
            <person name="Nikoh N."/>
            <person name="Tanahashi M."/>
            <person name="Moriyama M."/>
            <person name="Meng X.Y."/>
            <person name="Maeda T."/>
            <person name="Yamaguchi K."/>
            <person name="Shigenobu S."/>
            <person name="Ito M."/>
            <person name="Fukatsu T."/>
        </authorList>
    </citation>
    <scope>NUCLEOTIDE SEQUENCE [LARGE SCALE GENOMIC DNA]</scope>
    <source>
        <strain evidence="18 19">UwTKB</strain>
    </source>
</reference>
<dbReference type="AlphaFoldDB" id="A0A090AJB9"/>
<dbReference type="Proteomes" id="UP000031627">
    <property type="component" value="Chromosome"/>
</dbReference>
<dbReference type="HOGENOM" id="CLU_046932_1_0_6"/>
<dbReference type="Gene3D" id="3.40.50.300">
    <property type="entry name" value="P-loop containing nucleotide triphosphate hydrolases"/>
    <property type="match status" value="1"/>
</dbReference>
<reference evidence="19" key="1">
    <citation type="submission" date="2013-11" db="EMBL/GenBank/DDBJ databases">
        <title>Symbiont-containing voluminous jelly as an extraordinary maternal gift for overwintering insect nymphs.</title>
        <authorList>
            <person name="Kaiwa N."/>
            <person name="Hosokawa T."/>
            <person name="Nikoh N."/>
            <person name="Meng X.Y."/>
            <person name="Tanahashi M."/>
            <person name="Moriyama M."/>
            <person name="Maeda T."/>
            <person name="Yamaguchi K."/>
            <person name="Shigenobu S."/>
            <person name="Ito M."/>
            <person name="Fukatsu T."/>
        </authorList>
    </citation>
    <scope>NUCLEOTIDE SEQUENCE [LARGE SCALE GENOMIC DNA]</scope>
    <source>
        <strain evidence="19">UwTKB</strain>
    </source>
</reference>
<keyword evidence="9 14" id="KW-0418">Kinase</keyword>
<dbReference type="EC" id="2.7.1.25" evidence="5 14"/>
<feature type="active site" description="Phosphoserine intermediate" evidence="14">
    <location>
        <position position="108"/>
    </location>
</feature>
<feature type="domain" description="APS kinase" evidence="17">
    <location>
        <begin position="27"/>
        <end position="175"/>
    </location>
</feature>
<evidence type="ECO:0000256" key="9">
    <source>
        <dbReference type="ARBA" id="ARBA00022777"/>
    </source>
</evidence>
<evidence type="ECO:0000256" key="16">
    <source>
        <dbReference type="SAM" id="Phobius"/>
    </source>
</evidence>
<evidence type="ECO:0000256" key="15">
    <source>
        <dbReference type="RuleBase" id="RU004347"/>
    </source>
</evidence>
<comment type="function">
    <text evidence="2 14 15">Catalyzes the synthesis of activated sulfate.</text>
</comment>
<dbReference type="PANTHER" id="PTHR11055">
    <property type="entry name" value="BIFUNCTIONAL 3'-PHOSPHOADENOSINE 5'-PHOSPHOSULFATE SYNTHASE"/>
    <property type="match status" value="1"/>
</dbReference>
<dbReference type="InterPro" id="IPR059117">
    <property type="entry name" value="APS_kinase_dom"/>
</dbReference>
<evidence type="ECO:0000256" key="8">
    <source>
        <dbReference type="ARBA" id="ARBA00022741"/>
    </source>
</evidence>
<keyword evidence="8 14" id="KW-0547">Nucleotide-binding</keyword>
<feature type="binding site" evidence="14">
    <location>
        <begin position="34"/>
        <end position="41"/>
    </location>
    <ligand>
        <name>ATP</name>
        <dbReference type="ChEBI" id="CHEBI:30616"/>
    </ligand>
</feature>
<accession>A0A090AJB9</accession>
<evidence type="ECO:0000256" key="7">
    <source>
        <dbReference type="ARBA" id="ARBA00022679"/>
    </source>
</evidence>
<keyword evidence="14" id="KW-0597">Phosphoprotein</keyword>
<dbReference type="InterPro" id="IPR027417">
    <property type="entry name" value="P-loop_NTPase"/>
</dbReference>
<evidence type="ECO:0000256" key="14">
    <source>
        <dbReference type="HAMAP-Rule" id="MF_00065"/>
    </source>
</evidence>
<evidence type="ECO:0000256" key="11">
    <source>
        <dbReference type="ARBA" id="ARBA00029724"/>
    </source>
</evidence>
<dbReference type="EMBL" id="AP014521">
    <property type="protein sequence ID" value="BAP58538.1"/>
    <property type="molecule type" value="Genomic_DNA"/>
</dbReference>
<evidence type="ECO:0000256" key="2">
    <source>
        <dbReference type="ARBA" id="ARBA00002632"/>
    </source>
</evidence>
<dbReference type="Pfam" id="PF01583">
    <property type="entry name" value="APS_kinase"/>
    <property type="match status" value="1"/>
</dbReference>
<evidence type="ECO:0000259" key="17">
    <source>
        <dbReference type="Pfam" id="PF01583"/>
    </source>
</evidence>
<evidence type="ECO:0000256" key="6">
    <source>
        <dbReference type="ARBA" id="ARBA00018163"/>
    </source>
</evidence>
<feature type="transmembrane region" description="Helical" evidence="16">
    <location>
        <begin position="91"/>
        <end position="110"/>
    </location>
</feature>
<keyword evidence="7 14" id="KW-0808">Transferase</keyword>
<dbReference type="SUPFAM" id="SSF52540">
    <property type="entry name" value="P-loop containing nucleoside triphosphate hydrolases"/>
    <property type="match status" value="1"/>
</dbReference>
<keyword evidence="19" id="KW-1185">Reference proteome</keyword>
<evidence type="ECO:0000256" key="12">
    <source>
        <dbReference type="ARBA" id="ARBA00031393"/>
    </source>
</evidence>
<comment type="catalytic activity">
    <reaction evidence="1 14 15">
        <text>adenosine 5'-phosphosulfate + ATP = 3'-phosphoadenylyl sulfate + ADP + H(+)</text>
        <dbReference type="Rhea" id="RHEA:24152"/>
        <dbReference type="ChEBI" id="CHEBI:15378"/>
        <dbReference type="ChEBI" id="CHEBI:30616"/>
        <dbReference type="ChEBI" id="CHEBI:58243"/>
        <dbReference type="ChEBI" id="CHEBI:58339"/>
        <dbReference type="ChEBI" id="CHEBI:456216"/>
        <dbReference type="EC" id="2.7.1.25"/>
    </reaction>
</comment>
<name>A0A090AJB9_9ENTR</name>
<dbReference type="CDD" id="cd02027">
    <property type="entry name" value="APSK"/>
    <property type="match status" value="1"/>
</dbReference>
<comment type="pathway">
    <text evidence="3 14 15">Sulfur metabolism; hydrogen sulfide biosynthesis; sulfite from sulfate: step 2/3.</text>
</comment>
<keyword evidence="16" id="KW-0812">Transmembrane</keyword>
<dbReference type="RefSeq" id="WP_041062846.1">
    <property type="nucleotide sequence ID" value="NZ_AP014521.1"/>
</dbReference>
<dbReference type="UniPathway" id="UPA00140">
    <property type="reaction ID" value="UER00205"/>
</dbReference>
<dbReference type="GO" id="GO:0004020">
    <property type="term" value="F:adenylylsulfate kinase activity"/>
    <property type="evidence" value="ECO:0007669"/>
    <property type="project" value="UniProtKB-UniRule"/>
</dbReference>
<proteinExistence type="inferred from homology"/>
<protein>
    <recommendedName>
        <fullName evidence="6 14">Adenylyl-sulfate kinase</fullName>
        <ecNumber evidence="5 14">2.7.1.25</ecNumber>
    </recommendedName>
    <alternativeName>
        <fullName evidence="12 14">APS kinase</fullName>
    </alternativeName>
    <alternativeName>
        <fullName evidence="13 14">ATP adenosine-5'-phosphosulfate 3'-phosphotransferase</fullName>
    </alternativeName>
    <alternativeName>
        <fullName evidence="11 14">Adenosine-5'-phosphosulfate kinase</fullName>
    </alternativeName>
</protein>
<evidence type="ECO:0000256" key="13">
    <source>
        <dbReference type="ARBA" id="ARBA00031464"/>
    </source>
</evidence>
<dbReference type="InterPro" id="IPR002891">
    <property type="entry name" value="APS"/>
</dbReference>
<dbReference type="NCBIfam" id="TIGR00455">
    <property type="entry name" value="apsK"/>
    <property type="match status" value="1"/>
</dbReference>
<sequence length="198" mass="23254">MKNNKNIIWHNHKIKRRDRENNHGHLSKVLWFTGLSGSGKSTIAGMLERIFFKKKLSTYLLDGDNIRYGLCRDLSFDKKDRKENIRRVGEIAKIMMDAGIIVFVALISPYREDRESVKILFKKNEFIEIFVDTPLSVCQKRDVKGLYKFVQLKKINNFTGINDDYEKPLSPDIWLDGTKSLINTMRDLLKNLRRYNLV</sequence>
<gene>
    <name evidence="14 18" type="primary">cysC</name>
    <name evidence="18" type="ORF">TGUWTKB_2970</name>
</gene>
<dbReference type="NCBIfam" id="NF003013">
    <property type="entry name" value="PRK03846.1"/>
    <property type="match status" value="1"/>
</dbReference>
<keyword evidence="16" id="KW-0472">Membrane</keyword>
<comment type="similarity">
    <text evidence="4 14 15">Belongs to the APS kinase family.</text>
</comment>
<dbReference type="GO" id="GO:0070814">
    <property type="term" value="P:hydrogen sulfide biosynthetic process"/>
    <property type="evidence" value="ECO:0007669"/>
    <property type="project" value="UniProtKB-UniRule"/>
</dbReference>
<dbReference type="HAMAP" id="MF_00065">
    <property type="entry name" value="Adenylyl_sulf_kinase"/>
    <property type="match status" value="1"/>
</dbReference>
<evidence type="ECO:0000256" key="3">
    <source>
        <dbReference type="ARBA" id="ARBA00004806"/>
    </source>
</evidence>
<dbReference type="KEGG" id="sbw:TGUWTKB_2970"/>
<dbReference type="PANTHER" id="PTHR11055:SF63">
    <property type="entry name" value="ADENYLYL-SULFATE KINASE 1, CHLOROPLASTIC"/>
    <property type="match status" value="1"/>
</dbReference>
<evidence type="ECO:0000313" key="19">
    <source>
        <dbReference type="Proteomes" id="UP000031627"/>
    </source>
</evidence>
<dbReference type="OrthoDB" id="9804504at2"/>
<evidence type="ECO:0000256" key="5">
    <source>
        <dbReference type="ARBA" id="ARBA00012121"/>
    </source>
</evidence>
<evidence type="ECO:0000313" key="18">
    <source>
        <dbReference type="EMBL" id="BAP58538.1"/>
    </source>
</evidence>
<evidence type="ECO:0000256" key="4">
    <source>
        <dbReference type="ARBA" id="ARBA00007008"/>
    </source>
</evidence>
<keyword evidence="16" id="KW-1133">Transmembrane helix</keyword>
<dbReference type="GO" id="GO:0005524">
    <property type="term" value="F:ATP binding"/>
    <property type="evidence" value="ECO:0007669"/>
    <property type="project" value="UniProtKB-UniRule"/>
</dbReference>
<dbReference type="GO" id="GO:0000103">
    <property type="term" value="P:sulfate assimilation"/>
    <property type="evidence" value="ECO:0007669"/>
    <property type="project" value="UniProtKB-UniRule"/>
</dbReference>
<organism evidence="18 19">
    <name type="scientific">Candidatus Tachikawaea gelatinosa</name>
    <dbReference type="NCBI Taxonomy" id="1410383"/>
    <lineage>
        <taxon>Bacteria</taxon>
        <taxon>Pseudomonadati</taxon>
        <taxon>Pseudomonadota</taxon>
        <taxon>Gammaproteobacteria</taxon>
        <taxon>Enterobacterales</taxon>
        <taxon>Enterobacteriaceae</taxon>
        <taxon>Candidatus Tachikawaea</taxon>
    </lineage>
</organism>
<keyword evidence="10 14" id="KW-0067">ATP-binding</keyword>
<evidence type="ECO:0000256" key="10">
    <source>
        <dbReference type="ARBA" id="ARBA00022840"/>
    </source>
</evidence>
<dbReference type="STRING" id="1410383.TGUWTKB_2970"/>
<evidence type="ECO:0000256" key="1">
    <source>
        <dbReference type="ARBA" id="ARBA00001823"/>
    </source>
</evidence>